<evidence type="ECO:0000313" key="1">
    <source>
        <dbReference type="EMBL" id="KAJ1151610.1"/>
    </source>
</evidence>
<gene>
    <name evidence="1" type="ORF">NDU88_004390</name>
</gene>
<protein>
    <submittedName>
        <fullName evidence="1">Uncharacterized protein</fullName>
    </submittedName>
</protein>
<proteinExistence type="predicted"/>
<comment type="caution">
    <text evidence="1">The sequence shown here is derived from an EMBL/GenBank/DDBJ whole genome shotgun (WGS) entry which is preliminary data.</text>
</comment>
<sequence>MRAQYRQPRESVFAVNEASFLTTRKQSAPALGFKYPDPTSARCLRGEHAEGRSSKSRTPFSNVWKESNSFTVSQQIKRLPKLNLLMVRLCPLNETEACDLLKVFFMEGNIDPECLEE</sequence>
<dbReference type="EMBL" id="JANPWB010000009">
    <property type="protein sequence ID" value="KAJ1151610.1"/>
    <property type="molecule type" value="Genomic_DNA"/>
</dbReference>
<evidence type="ECO:0000313" key="2">
    <source>
        <dbReference type="Proteomes" id="UP001066276"/>
    </source>
</evidence>
<accession>A0AAV7RLG6</accession>
<organism evidence="1 2">
    <name type="scientific">Pleurodeles waltl</name>
    <name type="common">Iberian ribbed newt</name>
    <dbReference type="NCBI Taxonomy" id="8319"/>
    <lineage>
        <taxon>Eukaryota</taxon>
        <taxon>Metazoa</taxon>
        <taxon>Chordata</taxon>
        <taxon>Craniata</taxon>
        <taxon>Vertebrata</taxon>
        <taxon>Euteleostomi</taxon>
        <taxon>Amphibia</taxon>
        <taxon>Batrachia</taxon>
        <taxon>Caudata</taxon>
        <taxon>Salamandroidea</taxon>
        <taxon>Salamandridae</taxon>
        <taxon>Pleurodelinae</taxon>
        <taxon>Pleurodeles</taxon>
    </lineage>
</organism>
<reference evidence="1" key="1">
    <citation type="journal article" date="2022" name="bioRxiv">
        <title>Sequencing and chromosome-scale assembly of the giantPleurodeles waltlgenome.</title>
        <authorList>
            <person name="Brown T."/>
            <person name="Elewa A."/>
            <person name="Iarovenko S."/>
            <person name="Subramanian E."/>
            <person name="Araus A.J."/>
            <person name="Petzold A."/>
            <person name="Susuki M."/>
            <person name="Suzuki K.-i.T."/>
            <person name="Hayashi T."/>
            <person name="Toyoda A."/>
            <person name="Oliveira C."/>
            <person name="Osipova E."/>
            <person name="Leigh N.D."/>
            <person name="Simon A."/>
            <person name="Yun M.H."/>
        </authorList>
    </citation>
    <scope>NUCLEOTIDE SEQUENCE</scope>
    <source>
        <strain evidence="1">20211129_DDA</strain>
        <tissue evidence="1">Liver</tissue>
    </source>
</reference>
<dbReference type="AlphaFoldDB" id="A0AAV7RLG6"/>
<keyword evidence="2" id="KW-1185">Reference proteome</keyword>
<name>A0AAV7RLG6_PLEWA</name>
<dbReference type="Proteomes" id="UP001066276">
    <property type="component" value="Chromosome 5"/>
</dbReference>